<protein>
    <submittedName>
        <fullName evidence="1">Uncharacterized protein</fullName>
    </submittedName>
</protein>
<name>A0A3E0GW38_9PSEU</name>
<dbReference type="RefSeq" id="WP_116180892.1">
    <property type="nucleotide sequence ID" value="NZ_CP144376.1"/>
</dbReference>
<dbReference type="OrthoDB" id="9833791at2"/>
<proteinExistence type="predicted"/>
<evidence type="ECO:0000313" key="1">
    <source>
        <dbReference type="EMBL" id="REH31078.1"/>
    </source>
</evidence>
<comment type="caution">
    <text evidence="1">The sequence shown here is derived from an EMBL/GenBank/DDBJ whole genome shotgun (WGS) entry which is preliminary data.</text>
</comment>
<dbReference type="Proteomes" id="UP000256269">
    <property type="component" value="Unassembled WGS sequence"/>
</dbReference>
<gene>
    <name evidence="1" type="ORF">BCF44_122101</name>
</gene>
<dbReference type="EMBL" id="QUNO01000022">
    <property type="protein sequence ID" value="REH31078.1"/>
    <property type="molecule type" value="Genomic_DNA"/>
</dbReference>
<keyword evidence="2" id="KW-1185">Reference proteome</keyword>
<organism evidence="1 2">
    <name type="scientific">Kutzneria buriramensis</name>
    <dbReference type="NCBI Taxonomy" id="1045776"/>
    <lineage>
        <taxon>Bacteria</taxon>
        <taxon>Bacillati</taxon>
        <taxon>Actinomycetota</taxon>
        <taxon>Actinomycetes</taxon>
        <taxon>Pseudonocardiales</taxon>
        <taxon>Pseudonocardiaceae</taxon>
        <taxon>Kutzneria</taxon>
    </lineage>
</organism>
<accession>A0A3E0GW38</accession>
<dbReference type="AlphaFoldDB" id="A0A3E0GW38"/>
<sequence>MRTISLKELHLVQHQGADGGTPTSDWCPRDDLGVGMLADVHQRWAVIEHRRWHGEDLLVQLCEVDGSRTVKPVAAGSGMYVRHDVVVDLADHRATLVLPEHAQPAARTRLGIGPVTPEKLFVGAEVRTWTTPGRRPGTVVAQTPCCGRNVTIAAVRDLQQFAVCCRHSQIYLCELVEDLDGGDEAVFTVLVDAVVVAAHRGVRH</sequence>
<reference evidence="1 2" key="1">
    <citation type="submission" date="2018-08" db="EMBL/GenBank/DDBJ databases">
        <title>Genomic Encyclopedia of Archaeal and Bacterial Type Strains, Phase II (KMG-II): from individual species to whole genera.</title>
        <authorList>
            <person name="Goeker M."/>
        </authorList>
    </citation>
    <scope>NUCLEOTIDE SEQUENCE [LARGE SCALE GENOMIC DNA]</scope>
    <source>
        <strain evidence="1 2">DSM 45791</strain>
    </source>
</reference>
<evidence type="ECO:0000313" key="2">
    <source>
        <dbReference type="Proteomes" id="UP000256269"/>
    </source>
</evidence>